<dbReference type="Proteomes" id="UP000184749">
    <property type="component" value="Plasmid pRgalIE4872c"/>
</dbReference>
<proteinExistence type="predicted"/>
<feature type="compositionally biased region" description="Basic residues" evidence="1">
    <location>
        <begin position="1"/>
        <end position="10"/>
    </location>
</feature>
<dbReference type="EMBL" id="CP017104">
    <property type="protein sequence ID" value="APO70117.1"/>
    <property type="molecule type" value="Genomic_DNA"/>
</dbReference>
<gene>
    <name evidence="2" type="ORF">IE4872_PC00086</name>
</gene>
<dbReference type="AlphaFoldDB" id="A0A1L5NQE9"/>
<evidence type="ECO:0000256" key="1">
    <source>
        <dbReference type="SAM" id="MobiDB-lite"/>
    </source>
</evidence>
<geneLocation type="plasmid" evidence="3">
    <name>prgalie4872c</name>
</geneLocation>
<evidence type="ECO:0000313" key="3">
    <source>
        <dbReference type="Proteomes" id="UP000184749"/>
    </source>
</evidence>
<sequence>MSAAWRRHATPTRERERPATWSRPHAPIRRARSRMACDAPFAARRHCHGKRNQLARLGVQLTSLLKKNSTRLEMQSETGISSSINRD</sequence>
<protein>
    <submittedName>
        <fullName evidence="2">Uncharacterized protein</fullName>
    </submittedName>
</protein>
<feature type="region of interest" description="Disordered" evidence="1">
    <location>
        <begin position="1"/>
        <end position="28"/>
    </location>
</feature>
<accession>A0A1L5NQE9</accession>
<name>A0A1L5NQE9_9HYPH</name>
<organism evidence="2 3">
    <name type="scientific">Rhizobium gallicum</name>
    <dbReference type="NCBI Taxonomy" id="56730"/>
    <lineage>
        <taxon>Bacteria</taxon>
        <taxon>Pseudomonadati</taxon>
        <taxon>Pseudomonadota</taxon>
        <taxon>Alphaproteobacteria</taxon>
        <taxon>Hyphomicrobiales</taxon>
        <taxon>Rhizobiaceae</taxon>
        <taxon>Rhizobium/Agrobacterium group</taxon>
        <taxon>Rhizobium</taxon>
    </lineage>
</organism>
<keyword evidence="2" id="KW-0614">Plasmid</keyword>
<reference evidence="2 3" key="1">
    <citation type="submission" date="2016-09" db="EMBL/GenBank/DDBJ databases">
        <title>The complete genome sequences of Rhizobium gallicum, symbiovars gallicum and phaseoli, symbionts associated to common bean (Phaseolus vulgaris).</title>
        <authorList>
            <person name="Bustos P."/>
            <person name="Santamaria R.I."/>
            <person name="Perez-Carrascal O.M."/>
            <person name="Juarez S."/>
            <person name="Lozano L."/>
            <person name="Martinez-Flores I."/>
            <person name="Martinez-Romero E."/>
            <person name="Cevallos M."/>
            <person name="Romero D."/>
            <person name="Davila G."/>
            <person name="Gonzalez V."/>
        </authorList>
    </citation>
    <scope>NUCLEOTIDE SEQUENCE [LARGE SCALE GENOMIC DNA]</scope>
    <source>
        <strain evidence="2 3">IE4872</strain>
        <plasmid evidence="3">prgalie4872c</plasmid>
    </source>
</reference>
<evidence type="ECO:0000313" key="2">
    <source>
        <dbReference type="EMBL" id="APO70117.1"/>
    </source>
</evidence>